<feature type="region of interest" description="Disordered" evidence="10">
    <location>
        <begin position="110"/>
        <end position="141"/>
    </location>
</feature>
<dbReference type="Pfam" id="PF02362">
    <property type="entry name" value="B3"/>
    <property type="match status" value="1"/>
</dbReference>
<dbReference type="GO" id="GO:0003677">
    <property type="term" value="F:DNA binding"/>
    <property type="evidence" value="ECO:0007669"/>
    <property type="project" value="UniProtKB-KW"/>
</dbReference>
<evidence type="ECO:0000313" key="13">
    <source>
        <dbReference type="Proteomes" id="UP000007305"/>
    </source>
</evidence>
<dbReference type="InterPro" id="IPR015300">
    <property type="entry name" value="DNA-bd_pseudobarrel_sf"/>
</dbReference>
<dbReference type="AlphaFoldDB" id="A0A804NFJ0"/>
<dbReference type="FunFam" id="2.40.330.10:FF:000001">
    <property type="entry name" value="Auxin response factor"/>
    <property type="match status" value="1"/>
</dbReference>
<dbReference type="PANTHER" id="PTHR31384">
    <property type="entry name" value="AUXIN RESPONSE FACTOR 4-RELATED"/>
    <property type="match status" value="1"/>
</dbReference>
<dbReference type="GO" id="GO:0005634">
    <property type="term" value="C:nucleus"/>
    <property type="evidence" value="ECO:0007669"/>
    <property type="project" value="UniProtKB-SubCell"/>
</dbReference>
<reference evidence="13" key="1">
    <citation type="submission" date="2015-12" db="EMBL/GenBank/DDBJ databases">
        <title>Update maize B73 reference genome by single molecule sequencing technologies.</title>
        <authorList>
            <consortium name="Maize Genome Sequencing Project"/>
            <person name="Ware D."/>
        </authorList>
    </citation>
    <scope>NUCLEOTIDE SEQUENCE [LARGE SCALE GENOMIC DNA]</scope>
    <source>
        <strain evidence="13">cv. B73</strain>
    </source>
</reference>
<dbReference type="Gramene" id="Zm00001eb157270_T005">
    <property type="protein sequence ID" value="Zm00001eb157270_P005"/>
    <property type="gene ID" value="Zm00001eb157270"/>
</dbReference>
<evidence type="ECO:0000256" key="1">
    <source>
        <dbReference type="ARBA" id="ARBA00003182"/>
    </source>
</evidence>
<feature type="region of interest" description="Disordered" evidence="10">
    <location>
        <begin position="1"/>
        <end position="24"/>
    </location>
</feature>
<evidence type="ECO:0000256" key="3">
    <source>
        <dbReference type="ARBA" id="ARBA00007853"/>
    </source>
</evidence>
<evidence type="ECO:0000259" key="11">
    <source>
        <dbReference type="PROSITE" id="PS50863"/>
    </source>
</evidence>
<keyword evidence="5 9" id="KW-0238">DNA-binding</keyword>
<sequence length="637" mass="70253">MAGIDLNTVEEEDEEEAEALPLPGPGGRGAVCLELWHACAGPVPPLPRKGSAVVYLPQGHLEHIGGDAARGAAASAVPPHVLCRVVDVTLHADGATDEVYARVSLLPEDEDAEKRAQAQARVREDEDRRDGEDGGAMRPLARTPHMFCKTLTASDTSTHGGFSVPRRAAEDCFPPLDYSQQRPSQELVAKDLHGTEWKFRHIYRGQPRRHLLTTGWSAFVNRKKLISGDAVLFLRGEDGVLRLGVRRAAQLKIVTPIPAPHNQCSSNSNLGNVAQAVATKTVFHIYYNPRLTQSEFIVPYWKFTRSFNQPISVGMRCRMRYESDDASERRCTGIIIGSREADPIWYGSKWKCLVVRWDDGIECRWPNRVSPWEIELTGSVSGSQMCAPSSKRLKPCLPQVNPEIVLPNGSVSSDFAGSARFHKVLQGQEVFHPFRGGCLADGHIRTAGMYQPDGRHVSGAAYKWSAPQGYDFPQPAKPVFLLQESSPSSVMMFPQTRSKITHLEYEYSRHEDGRLDRTVPTQDMGRSNQTLSLWPHLVSGEAIEECTGTVNMHSPVSGAEHESNNESTVENGCKIFGISLAEKIRSCDEADSCSAKCNSRLQPLKSQMPKSLGSCWATVHEQRPVVGRVVDVSATDM</sequence>
<gene>
    <name evidence="12" type="primary">LOC100384045</name>
</gene>
<protein>
    <recommendedName>
        <fullName evidence="9">Auxin response factor</fullName>
    </recommendedName>
</protein>
<keyword evidence="13" id="KW-1185">Reference proteome</keyword>
<accession>A0A804NFJ0</accession>
<dbReference type="GO" id="GO:0006355">
    <property type="term" value="P:regulation of DNA-templated transcription"/>
    <property type="evidence" value="ECO:0007669"/>
    <property type="project" value="InterPro"/>
</dbReference>
<comment type="similarity">
    <text evidence="3 9">Belongs to the ARF family.</text>
</comment>
<feature type="compositionally biased region" description="Basic and acidic residues" evidence="10">
    <location>
        <begin position="112"/>
        <end position="132"/>
    </location>
</feature>
<dbReference type="CDD" id="cd10017">
    <property type="entry name" value="B3_DNA"/>
    <property type="match status" value="1"/>
</dbReference>
<dbReference type="Proteomes" id="UP000007305">
    <property type="component" value="Chromosome 3"/>
</dbReference>
<dbReference type="InterPro" id="IPR003340">
    <property type="entry name" value="B3_DNA-bd"/>
</dbReference>
<reference evidence="12" key="3">
    <citation type="submission" date="2021-05" db="UniProtKB">
        <authorList>
            <consortium name="EnsemblPlants"/>
        </authorList>
    </citation>
    <scope>IDENTIFICATION</scope>
    <source>
        <strain evidence="12">cv. B73</strain>
    </source>
</reference>
<evidence type="ECO:0000256" key="9">
    <source>
        <dbReference type="RuleBase" id="RU004561"/>
    </source>
</evidence>
<keyword evidence="7 9" id="KW-0539">Nucleus</keyword>
<evidence type="ECO:0000256" key="5">
    <source>
        <dbReference type="ARBA" id="ARBA00023125"/>
    </source>
</evidence>
<feature type="compositionally biased region" description="Acidic residues" evidence="10">
    <location>
        <begin position="8"/>
        <end position="18"/>
    </location>
</feature>
<dbReference type="Pfam" id="PF06507">
    <property type="entry name" value="ARF_AD"/>
    <property type="match status" value="1"/>
</dbReference>
<evidence type="ECO:0000256" key="6">
    <source>
        <dbReference type="ARBA" id="ARBA00023163"/>
    </source>
</evidence>
<dbReference type="Gene3D" id="2.30.30.1040">
    <property type="match status" value="1"/>
</dbReference>
<dbReference type="InterPro" id="IPR044835">
    <property type="entry name" value="ARF_plant"/>
</dbReference>
<keyword evidence="6 9" id="KW-0804">Transcription</keyword>
<name>A0A804NFJ0_MAIZE</name>
<dbReference type="SMART" id="SM01019">
    <property type="entry name" value="B3"/>
    <property type="match status" value="1"/>
</dbReference>
<dbReference type="GO" id="GO:0009734">
    <property type="term" value="P:auxin-activated signaling pathway"/>
    <property type="evidence" value="ECO:0007669"/>
    <property type="project" value="UniProtKB-KW"/>
</dbReference>
<dbReference type="Gramene" id="Zm00001eb157270_T010">
    <property type="protein sequence ID" value="Zm00001eb157270_P010"/>
    <property type="gene ID" value="Zm00001eb157270"/>
</dbReference>
<organism evidence="12 13">
    <name type="scientific">Zea mays</name>
    <name type="common">Maize</name>
    <dbReference type="NCBI Taxonomy" id="4577"/>
    <lineage>
        <taxon>Eukaryota</taxon>
        <taxon>Viridiplantae</taxon>
        <taxon>Streptophyta</taxon>
        <taxon>Embryophyta</taxon>
        <taxon>Tracheophyta</taxon>
        <taxon>Spermatophyta</taxon>
        <taxon>Magnoliopsida</taxon>
        <taxon>Liliopsida</taxon>
        <taxon>Poales</taxon>
        <taxon>Poaceae</taxon>
        <taxon>PACMAD clade</taxon>
        <taxon>Panicoideae</taxon>
        <taxon>Andropogonodae</taxon>
        <taxon>Andropogoneae</taxon>
        <taxon>Tripsacinae</taxon>
        <taxon>Zea</taxon>
    </lineage>
</organism>
<evidence type="ECO:0000256" key="7">
    <source>
        <dbReference type="ARBA" id="ARBA00023242"/>
    </source>
</evidence>
<dbReference type="SUPFAM" id="SSF101936">
    <property type="entry name" value="DNA-binding pseudobarrel domain"/>
    <property type="match status" value="1"/>
</dbReference>
<feature type="domain" description="TF-B3" evidence="11">
    <location>
        <begin position="147"/>
        <end position="249"/>
    </location>
</feature>
<evidence type="ECO:0000256" key="8">
    <source>
        <dbReference type="ARBA" id="ARBA00023294"/>
    </source>
</evidence>
<reference evidence="12" key="2">
    <citation type="submission" date="2019-07" db="EMBL/GenBank/DDBJ databases">
        <authorList>
            <person name="Seetharam A."/>
            <person name="Woodhouse M."/>
            <person name="Cannon E."/>
        </authorList>
    </citation>
    <scope>NUCLEOTIDE SEQUENCE [LARGE SCALE GENOMIC DNA]</scope>
    <source>
        <strain evidence="12">cv. B73</strain>
    </source>
</reference>
<dbReference type="PANTHER" id="PTHR31384:SF182">
    <property type="entry name" value="AUXIN RESPONSE FACTOR 2"/>
    <property type="match status" value="1"/>
</dbReference>
<evidence type="ECO:0000313" key="12">
    <source>
        <dbReference type="EnsemblPlants" id="Zm00001eb157270_P005"/>
    </source>
</evidence>
<dbReference type="PROSITE" id="PS50863">
    <property type="entry name" value="B3"/>
    <property type="match status" value="1"/>
</dbReference>
<dbReference type="EnsemblPlants" id="Zm00001eb157270_T005">
    <property type="protein sequence ID" value="Zm00001eb157270_P005"/>
    <property type="gene ID" value="Zm00001eb157270"/>
</dbReference>
<evidence type="ECO:0000256" key="4">
    <source>
        <dbReference type="ARBA" id="ARBA00023015"/>
    </source>
</evidence>
<keyword evidence="8 9" id="KW-0927">Auxin signaling pathway</keyword>
<dbReference type="Gene3D" id="2.40.330.10">
    <property type="entry name" value="DNA-binding pseudobarrel domain"/>
    <property type="match status" value="1"/>
</dbReference>
<dbReference type="OrthoDB" id="624437at2759"/>
<evidence type="ECO:0000256" key="10">
    <source>
        <dbReference type="SAM" id="MobiDB-lite"/>
    </source>
</evidence>
<comment type="subunit">
    <text evidence="9">Homodimers and heterodimers.</text>
</comment>
<keyword evidence="4 9" id="KW-0805">Transcription regulation</keyword>
<comment type="subcellular location">
    <subcellularLocation>
        <location evidence="2 9">Nucleus</location>
    </subcellularLocation>
</comment>
<proteinExistence type="inferred from homology"/>
<dbReference type="FunFam" id="2.30.30.1040:FF:000001">
    <property type="entry name" value="Auxin response factor"/>
    <property type="match status" value="1"/>
</dbReference>
<dbReference type="EnsemblPlants" id="Zm00001eb157270_T010">
    <property type="protein sequence ID" value="Zm00001eb157270_P010"/>
    <property type="gene ID" value="Zm00001eb157270"/>
</dbReference>
<comment type="function">
    <text evidence="1 9">Auxin response factors (ARFs) are transcriptional factors that bind specifically to the DNA sequence 5'-TGTCTC-3' found in the auxin-responsive promoter elements (AuxREs).</text>
</comment>
<evidence type="ECO:0000256" key="2">
    <source>
        <dbReference type="ARBA" id="ARBA00004123"/>
    </source>
</evidence>
<dbReference type="InterPro" id="IPR010525">
    <property type="entry name" value="ARF_dom"/>
</dbReference>